<dbReference type="PANTHER" id="PTHR10701">
    <property type="entry name" value="SMALL NUCLEAR RIBONUCLEOPROTEIN-ASSOCIATED PROTEIN B AND N"/>
    <property type="match status" value="1"/>
</dbReference>
<dbReference type="PANTHER" id="PTHR10701:SF5">
    <property type="entry name" value="N-ALPHA-ACETYLTRANSFERASE 38, NATC AUXILIARY SUBUNIT"/>
    <property type="match status" value="1"/>
</dbReference>
<dbReference type="EMBL" id="LATX01000267">
    <property type="protein sequence ID" value="KTB46735.1"/>
    <property type="molecule type" value="Genomic_DNA"/>
</dbReference>
<dbReference type="GO" id="GO:0031417">
    <property type="term" value="C:NatC complex"/>
    <property type="evidence" value="ECO:0007669"/>
    <property type="project" value="InterPro"/>
</dbReference>
<reference evidence="2 3" key="1">
    <citation type="submission" date="2015-12" db="EMBL/GenBank/DDBJ databases">
        <title>Draft genome sequence of Moniliophthora roreri, the causal agent of frosty pod rot of cacao.</title>
        <authorList>
            <person name="Aime M.C."/>
            <person name="Diaz-Valderrama J.R."/>
            <person name="Kijpornyongpan T."/>
            <person name="Phillips-Mora W."/>
        </authorList>
    </citation>
    <scope>NUCLEOTIDE SEQUENCE [LARGE SCALE GENOMIC DNA]</scope>
    <source>
        <strain evidence="2 3">MCA 2952</strain>
    </source>
</reference>
<evidence type="ECO:0000313" key="2">
    <source>
        <dbReference type="EMBL" id="KTB46735.1"/>
    </source>
</evidence>
<dbReference type="Pfam" id="PF01423">
    <property type="entry name" value="LSM"/>
    <property type="match status" value="1"/>
</dbReference>
<dbReference type="Proteomes" id="UP000054988">
    <property type="component" value="Unassembled WGS sequence"/>
</dbReference>
<dbReference type="eggNOG" id="ENOG502RAP2">
    <property type="taxonomic scope" value="Eukaryota"/>
</dbReference>
<dbReference type="SUPFAM" id="SSF50182">
    <property type="entry name" value="Sm-like ribonucleoproteins"/>
    <property type="match status" value="1"/>
</dbReference>
<feature type="domain" description="Sm" evidence="1">
    <location>
        <begin position="70"/>
        <end position="110"/>
    </location>
</feature>
<name>A0A0W0GDX1_MONRR</name>
<gene>
    <name evidence="2" type="ORF">WG66_666</name>
</gene>
<evidence type="ECO:0000313" key="3">
    <source>
        <dbReference type="Proteomes" id="UP000054988"/>
    </source>
</evidence>
<accession>A0A0W0GDX1</accession>
<evidence type="ECO:0000259" key="1">
    <source>
        <dbReference type="Pfam" id="PF01423"/>
    </source>
</evidence>
<dbReference type="CDD" id="cd06168">
    <property type="entry name" value="LSMD1"/>
    <property type="match status" value="1"/>
</dbReference>
<comment type="caution">
    <text evidence="2">The sequence shown here is derived from an EMBL/GenBank/DDBJ whole genome shotgun (WGS) entry which is preliminary data.</text>
</comment>
<dbReference type="InterPro" id="IPR050914">
    <property type="entry name" value="snRNP_SmB/NAA38-like"/>
</dbReference>
<protein>
    <recommendedName>
        <fullName evidence="1">Sm domain-containing protein</fullName>
    </recommendedName>
</protein>
<dbReference type="InterPro" id="IPR001163">
    <property type="entry name" value="Sm_dom_euk/arc"/>
</dbReference>
<dbReference type="AlphaFoldDB" id="A0A0W0GDX1"/>
<dbReference type="InterPro" id="IPR010920">
    <property type="entry name" value="LSM_dom_sf"/>
</dbReference>
<sequence>MAPWGDQMISWHTKPEVKAGKKDSKVGANIARPSRHNLPSTTMIPPVVNPVIPLTLSAQETEATESIQALRNLLHKHLRISIADGRVLLGTFIGTDQKLNLLLGDAEEFRLLGVESQEDSDEREHVWDGVLREGMCLESLQGRYVGQVLVPWKQAVRVEAYDPQKNQRQKNDGMYL</sequence>
<proteinExistence type="predicted"/>
<dbReference type="InterPro" id="IPR034110">
    <property type="entry name" value="LSMD1_Sm"/>
</dbReference>
<organism evidence="2 3">
    <name type="scientific">Moniliophthora roreri</name>
    <name type="common">Frosty pod rot fungus</name>
    <name type="synonym">Monilia roreri</name>
    <dbReference type="NCBI Taxonomy" id="221103"/>
    <lineage>
        <taxon>Eukaryota</taxon>
        <taxon>Fungi</taxon>
        <taxon>Dikarya</taxon>
        <taxon>Basidiomycota</taxon>
        <taxon>Agaricomycotina</taxon>
        <taxon>Agaricomycetes</taxon>
        <taxon>Agaricomycetidae</taxon>
        <taxon>Agaricales</taxon>
        <taxon>Marasmiineae</taxon>
        <taxon>Marasmiaceae</taxon>
        <taxon>Moniliophthora</taxon>
    </lineage>
</organism>
<dbReference type="Gene3D" id="2.30.30.100">
    <property type="match status" value="1"/>
</dbReference>